<protein>
    <recommendedName>
        <fullName evidence="8">TonB-dependent receptor plug domain-containing protein</fullName>
    </recommendedName>
</protein>
<feature type="region of interest" description="Disordered" evidence="4">
    <location>
        <begin position="637"/>
        <end position="680"/>
    </location>
</feature>
<gene>
    <name evidence="6" type="ORF">GRI97_05885</name>
</gene>
<feature type="region of interest" description="Disordered" evidence="4">
    <location>
        <begin position="739"/>
        <end position="799"/>
    </location>
</feature>
<dbReference type="Gene3D" id="2.170.130.10">
    <property type="entry name" value="TonB-dependent receptor, plug domain"/>
    <property type="match status" value="1"/>
</dbReference>
<evidence type="ECO:0000313" key="6">
    <source>
        <dbReference type="EMBL" id="MXO98516.1"/>
    </source>
</evidence>
<name>A0A6I4TRE4_9SPHN</name>
<evidence type="ECO:0000256" key="4">
    <source>
        <dbReference type="SAM" id="MobiDB-lite"/>
    </source>
</evidence>
<reference evidence="6 7" key="1">
    <citation type="submission" date="2019-12" db="EMBL/GenBank/DDBJ databases">
        <title>Genomic-based taxomic classification of the family Erythrobacteraceae.</title>
        <authorList>
            <person name="Xu L."/>
        </authorList>
    </citation>
    <scope>NUCLEOTIDE SEQUENCE [LARGE SCALE GENOMIC DNA]</scope>
    <source>
        <strain evidence="6 7">S36</strain>
    </source>
</reference>
<proteinExistence type="predicted"/>
<keyword evidence="5" id="KW-0732">Signal</keyword>
<feature type="signal peptide" evidence="5">
    <location>
        <begin position="1"/>
        <end position="19"/>
    </location>
</feature>
<evidence type="ECO:0000256" key="3">
    <source>
        <dbReference type="ARBA" id="ARBA00023237"/>
    </source>
</evidence>
<dbReference type="InterPro" id="IPR037066">
    <property type="entry name" value="Plug_dom_sf"/>
</dbReference>
<dbReference type="Proteomes" id="UP000469430">
    <property type="component" value="Unassembled WGS sequence"/>
</dbReference>
<dbReference type="Gene3D" id="2.40.170.20">
    <property type="entry name" value="TonB-dependent receptor, beta-barrel domain"/>
    <property type="match status" value="2"/>
</dbReference>
<dbReference type="InterPro" id="IPR036942">
    <property type="entry name" value="Beta-barrel_TonB_sf"/>
</dbReference>
<evidence type="ECO:0000256" key="5">
    <source>
        <dbReference type="SAM" id="SignalP"/>
    </source>
</evidence>
<comment type="subcellular location">
    <subcellularLocation>
        <location evidence="1">Cell outer membrane</location>
    </subcellularLocation>
</comment>
<keyword evidence="3" id="KW-0998">Cell outer membrane</keyword>
<dbReference type="SUPFAM" id="SSF56935">
    <property type="entry name" value="Porins"/>
    <property type="match status" value="2"/>
</dbReference>
<sequence>MRIASSVSLVSLSVSLALAAVPVAAQQAITQDPGDAGGSAEEPTATDGEILVVAQRLRGTVDSAQPPLLELTTEDIAAYGAGSIAELLEALGPQVSSARGRGGGGGPVILVNGTRISSFREMRSYPPEAIEKVEVFPEEVAQQYGYSADQRVVNFVLKANYSSREVELEYGQPWDGGYSTQQAEATYVHIAGQSRLNFNAEWNNSSLLTEADRNVVQAEGTVPLATDPDPANYRSLVGDSASLELTGNMTTRLASNGTSLSLNGTYEREDSLRLQGLDSVLLVGPGADPESQLRSFNPDTPLTVNSRTETYSLGTTLNMPLGKWQMTATIDGSRSDARSLIRQRADTSGLLASALSGDLALNGDLGLITPGGFDEAWTQSDSASAKITAMGRPFYLPAGDVNVTFDAGYDYASIRSTDTRTTGPDTSLKRGNLSAGVNVGVPITSVRDDFGAALGDISLNLSGGVDHLSDFGTLTDWSVGLTWSPFDLLSLNASYIGREAAPSLSQLGSPTIETPNVAVYDLSTGQTVLATLITGGNAALPAQTQRDWKFGAQLELPFLQRSNFSVDYFRNSSSNVASGFPVLTPAIEAAFPGRVTRDAATGQILSIDQRPVTFAEQKSDRIQFGLNLSGSFGKATPQAGGGGFGGAGGGTPPQGGFGRPRGINADGTPPPGGQQVRQGGQFDPQRFAELQQKICGEGAPPTLTPELLAELPPGMQERLKGTDGQYDPEKVAAMRERICSQDGPGSGRGPGQGGESNAAGGASGGPGAGMAGGPRGPGGPGSGRGRGMGGMGPGGGGDGKGRWMANFQFTHEFSNNVLIAPGVPMLDLLDGDAISGGGQPRDAFTIRGGAFYRGFGTMLNATYTGSSRIAGTSNLFFDDFIKVNARVFVDFNQQASVLEAVPVLKNARIGFSIDNIFNARQRVTDDNGVVPIRYQPALVDPVGRSFEIEFRKLF</sequence>
<dbReference type="PANTHER" id="PTHR47234:SF3">
    <property type="entry name" value="SECRETIN_TONB SHORT N-TERMINAL DOMAIN-CONTAINING PROTEIN"/>
    <property type="match status" value="1"/>
</dbReference>
<organism evidence="6 7">
    <name type="scientific">Croceibacterium xixiisoli</name>
    <dbReference type="NCBI Taxonomy" id="1476466"/>
    <lineage>
        <taxon>Bacteria</taxon>
        <taxon>Pseudomonadati</taxon>
        <taxon>Pseudomonadota</taxon>
        <taxon>Alphaproteobacteria</taxon>
        <taxon>Sphingomonadales</taxon>
        <taxon>Erythrobacteraceae</taxon>
        <taxon>Croceibacterium</taxon>
    </lineage>
</organism>
<keyword evidence="7" id="KW-1185">Reference proteome</keyword>
<dbReference type="OrthoDB" id="7224136at2"/>
<comment type="caution">
    <text evidence="6">The sequence shown here is derived from an EMBL/GenBank/DDBJ whole genome shotgun (WGS) entry which is preliminary data.</text>
</comment>
<keyword evidence="2" id="KW-0472">Membrane</keyword>
<evidence type="ECO:0000256" key="2">
    <source>
        <dbReference type="ARBA" id="ARBA00023136"/>
    </source>
</evidence>
<dbReference type="RefSeq" id="WP_161390149.1">
    <property type="nucleotide sequence ID" value="NZ_JBHSCP010000001.1"/>
</dbReference>
<feature type="compositionally biased region" description="Gly residues" evidence="4">
    <location>
        <begin position="761"/>
        <end position="798"/>
    </location>
</feature>
<dbReference type="AlphaFoldDB" id="A0A6I4TRE4"/>
<accession>A0A6I4TRE4</accession>
<evidence type="ECO:0000256" key="1">
    <source>
        <dbReference type="ARBA" id="ARBA00004442"/>
    </source>
</evidence>
<dbReference type="PANTHER" id="PTHR47234">
    <property type="match status" value="1"/>
</dbReference>
<feature type="compositionally biased region" description="Gly residues" evidence="4">
    <location>
        <begin position="744"/>
        <end position="754"/>
    </location>
</feature>
<evidence type="ECO:0000313" key="7">
    <source>
        <dbReference type="Proteomes" id="UP000469430"/>
    </source>
</evidence>
<feature type="chain" id="PRO_5026020695" description="TonB-dependent receptor plug domain-containing protein" evidence="5">
    <location>
        <begin position="20"/>
        <end position="954"/>
    </location>
</feature>
<dbReference type="EMBL" id="WTYJ01000001">
    <property type="protein sequence ID" value="MXO98516.1"/>
    <property type="molecule type" value="Genomic_DNA"/>
</dbReference>
<dbReference type="GO" id="GO:0009279">
    <property type="term" value="C:cell outer membrane"/>
    <property type="evidence" value="ECO:0007669"/>
    <property type="project" value="UniProtKB-SubCell"/>
</dbReference>
<feature type="compositionally biased region" description="Gly residues" evidence="4">
    <location>
        <begin position="639"/>
        <end position="659"/>
    </location>
</feature>
<evidence type="ECO:0008006" key="8">
    <source>
        <dbReference type="Google" id="ProtNLM"/>
    </source>
</evidence>